<feature type="transmembrane region" description="Helical" evidence="7">
    <location>
        <begin position="151"/>
        <end position="174"/>
    </location>
</feature>
<organism evidence="8 9">
    <name type="scientific">Parascedosporium putredinis</name>
    <dbReference type="NCBI Taxonomy" id="1442378"/>
    <lineage>
        <taxon>Eukaryota</taxon>
        <taxon>Fungi</taxon>
        <taxon>Dikarya</taxon>
        <taxon>Ascomycota</taxon>
        <taxon>Pezizomycotina</taxon>
        <taxon>Sordariomycetes</taxon>
        <taxon>Hypocreomycetidae</taxon>
        <taxon>Microascales</taxon>
        <taxon>Microascaceae</taxon>
        <taxon>Parascedosporium</taxon>
    </lineage>
</organism>
<sequence>MTKEAAATASIEDDKKNVSHSEQEEGMADTMTAEERFVDSFPEKQKKKLLRKMDLHIIPCLILLYLMSYIDRANIGNAKIEGMNEDLGLTGNQYNVVLSIFFVTYIIFEMPSNFILENYFHNRPSWWIGIITVAWGILMTLHGIVQNYGGILTVRLLMGVFEAGLFPGAILFMNKWYTKYELATRFSLFYVGSALSGAFSGLLAYAFSLMDGVSGVAGWLSEEEQRYLTTRMTLQDGGAKLQKAGSHFSWSLLWDVVSDWQFYIMVFNYWSNTVPTYGLKFTMPQIMKNMGFTNSNAQLMTVPPYVAGAISAYCFGRLSDKFKRRSYFLIIPQSMLIVAYSILTPLAPKIKDNIGACYFAIVLASIGLYPINPGSSSWISNNLAGPAKRALGIAYMTSLTNLGGIGASYIFIDSESPAYPTGFGTSLAFGALGIVASVTLDVIYIRINKRRSEISEAEVREKYSDEDLAVLGDKSPLFRYTL</sequence>
<protein>
    <recommendedName>
        <fullName evidence="10">Major facilitator superfamily (MFS) profile domain-containing protein</fullName>
    </recommendedName>
</protein>
<feature type="transmembrane region" description="Helical" evidence="7">
    <location>
        <begin position="126"/>
        <end position="145"/>
    </location>
</feature>
<dbReference type="PANTHER" id="PTHR43791">
    <property type="entry name" value="PERMEASE-RELATED"/>
    <property type="match status" value="1"/>
</dbReference>
<dbReference type="Gene3D" id="1.20.1250.20">
    <property type="entry name" value="MFS general substrate transporter like domains"/>
    <property type="match status" value="2"/>
</dbReference>
<evidence type="ECO:0000256" key="6">
    <source>
        <dbReference type="SAM" id="MobiDB-lite"/>
    </source>
</evidence>
<feature type="transmembrane region" description="Helical" evidence="7">
    <location>
        <begin position="327"/>
        <end position="347"/>
    </location>
</feature>
<feature type="transmembrane region" description="Helical" evidence="7">
    <location>
        <begin position="53"/>
        <end position="70"/>
    </location>
</feature>
<evidence type="ECO:0000256" key="1">
    <source>
        <dbReference type="ARBA" id="ARBA00004141"/>
    </source>
</evidence>
<feature type="region of interest" description="Disordered" evidence="6">
    <location>
        <begin position="1"/>
        <end position="29"/>
    </location>
</feature>
<keyword evidence="3 7" id="KW-0812">Transmembrane</keyword>
<evidence type="ECO:0000256" key="4">
    <source>
        <dbReference type="ARBA" id="ARBA00022989"/>
    </source>
</evidence>
<dbReference type="InterPro" id="IPR011701">
    <property type="entry name" value="MFS"/>
</dbReference>
<feature type="transmembrane region" description="Helical" evidence="7">
    <location>
        <begin position="424"/>
        <end position="445"/>
    </location>
</feature>
<feature type="transmembrane region" description="Helical" evidence="7">
    <location>
        <begin position="353"/>
        <end position="371"/>
    </location>
</feature>
<dbReference type="Proteomes" id="UP000838763">
    <property type="component" value="Unassembled WGS sequence"/>
</dbReference>
<proteinExistence type="predicted"/>
<dbReference type="SUPFAM" id="SSF103473">
    <property type="entry name" value="MFS general substrate transporter"/>
    <property type="match status" value="1"/>
</dbReference>
<evidence type="ECO:0000256" key="3">
    <source>
        <dbReference type="ARBA" id="ARBA00022692"/>
    </source>
</evidence>
<feature type="transmembrane region" description="Helical" evidence="7">
    <location>
        <begin position="186"/>
        <end position="207"/>
    </location>
</feature>
<dbReference type="GO" id="GO:0016020">
    <property type="term" value="C:membrane"/>
    <property type="evidence" value="ECO:0007669"/>
    <property type="project" value="UniProtKB-SubCell"/>
</dbReference>
<dbReference type="FunFam" id="1.20.1250.20:FF:000013">
    <property type="entry name" value="MFS general substrate transporter"/>
    <property type="match status" value="1"/>
</dbReference>
<dbReference type="PANTHER" id="PTHR43791:SF18">
    <property type="entry name" value="NICOTINIC ACID TRANSPORTER TNA1, PUTATIVE (AFU_ORTHOLOGUE AFUA_3G03820)-RELATED"/>
    <property type="match status" value="1"/>
</dbReference>
<dbReference type="FunFam" id="1.20.1250.20:FF:000018">
    <property type="entry name" value="MFS transporter permease"/>
    <property type="match status" value="1"/>
</dbReference>
<reference evidence="8" key="1">
    <citation type="submission" date="2022-11" db="EMBL/GenBank/DDBJ databases">
        <authorList>
            <person name="Scott C."/>
            <person name="Bruce N."/>
        </authorList>
    </citation>
    <scope>NUCLEOTIDE SEQUENCE</scope>
</reference>
<keyword evidence="5 7" id="KW-0472">Membrane</keyword>
<gene>
    <name evidence="8" type="ORF">PPNO1_LOCUS3723</name>
</gene>
<dbReference type="EMBL" id="CALLCH030000010">
    <property type="protein sequence ID" value="CAI4213988.1"/>
    <property type="molecule type" value="Genomic_DNA"/>
</dbReference>
<dbReference type="AlphaFoldDB" id="A0A9P1GZX3"/>
<keyword evidence="2" id="KW-0813">Transport</keyword>
<evidence type="ECO:0008006" key="10">
    <source>
        <dbReference type="Google" id="ProtNLM"/>
    </source>
</evidence>
<feature type="compositionally biased region" description="Basic and acidic residues" evidence="6">
    <location>
        <begin position="12"/>
        <end position="23"/>
    </location>
</feature>
<dbReference type="OrthoDB" id="2962993at2759"/>
<evidence type="ECO:0000313" key="9">
    <source>
        <dbReference type="Proteomes" id="UP000838763"/>
    </source>
</evidence>
<evidence type="ECO:0000256" key="7">
    <source>
        <dbReference type="SAM" id="Phobius"/>
    </source>
</evidence>
<feature type="transmembrane region" description="Helical" evidence="7">
    <location>
        <begin position="392"/>
        <end position="412"/>
    </location>
</feature>
<keyword evidence="9" id="KW-1185">Reference proteome</keyword>
<accession>A0A9P1GZX3</accession>
<dbReference type="GO" id="GO:0022857">
    <property type="term" value="F:transmembrane transporter activity"/>
    <property type="evidence" value="ECO:0007669"/>
    <property type="project" value="InterPro"/>
</dbReference>
<comment type="caution">
    <text evidence="8">The sequence shown here is derived from an EMBL/GenBank/DDBJ whole genome shotgun (WGS) entry which is preliminary data.</text>
</comment>
<feature type="transmembrane region" description="Helical" evidence="7">
    <location>
        <begin position="94"/>
        <end position="114"/>
    </location>
</feature>
<dbReference type="InterPro" id="IPR036259">
    <property type="entry name" value="MFS_trans_sf"/>
</dbReference>
<name>A0A9P1GZX3_9PEZI</name>
<dbReference type="Pfam" id="PF07690">
    <property type="entry name" value="MFS_1"/>
    <property type="match status" value="2"/>
</dbReference>
<keyword evidence="4 7" id="KW-1133">Transmembrane helix</keyword>
<evidence type="ECO:0000256" key="2">
    <source>
        <dbReference type="ARBA" id="ARBA00022448"/>
    </source>
</evidence>
<evidence type="ECO:0000256" key="5">
    <source>
        <dbReference type="ARBA" id="ARBA00023136"/>
    </source>
</evidence>
<comment type="subcellular location">
    <subcellularLocation>
        <location evidence="1">Membrane</location>
        <topology evidence="1">Multi-pass membrane protein</topology>
    </subcellularLocation>
</comment>
<evidence type="ECO:0000313" key="8">
    <source>
        <dbReference type="EMBL" id="CAI4213988.1"/>
    </source>
</evidence>